<name>A0ABR8SHS5_9BACL</name>
<evidence type="ECO:0000313" key="2">
    <source>
        <dbReference type="EMBL" id="MBD7963048.1"/>
    </source>
</evidence>
<dbReference type="PANTHER" id="PTHR43415:SF3">
    <property type="entry name" value="GNAT-FAMILY ACETYLTRANSFERASE"/>
    <property type="match status" value="1"/>
</dbReference>
<dbReference type="InterPro" id="IPR000182">
    <property type="entry name" value="GNAT_dom"/>
</dbReference>
<feature type="domain" description="N-acetyltransferase" evidence="1">
    <location>
        <begin position="6"/>
        <end position="164"/>
    </location>
</feature>
<dbReference type="Proteomes" id="UP000603641">
    <property type="component" value="Unassembled WGS sequence"/>
</dbReference>
<dbReference type="EMBL" id="JACSQM010000001">
    <property type="protein sequence ID" value="MBD7963048.1"/>
    <property type="molecule type" value="Genomic_DNA"/>
</dbReference>
<dbReference type="PANTHER" id="PTHR43415">
    <property type="entry name" value="SPERMIDINE N(1)-ACETYLTRANSFERASE"/>
    <property type="match status" value="1"/>
</dbReference>
<organism evidence="2 3">
    <name type="scientific">Fictibacillus norfolkensis</name>
    <dbReference type="NCBI Taxonomy" id="2762233"/>
    <lineage>
        <taxon>Bacteria</taxon>
        <taxon>Bacillati</taxon>
        <taxon>Bacillota</taxon>
        <taxon>Bacilli</taxon>
        <taxon>Bacillales</taxon>
        <taxon>Fictibacillaceae</taxon>
        <taxon>Fictibacillus</taxon>
    </lineage>
</organism>
<protein>
    <submittedName>
        <fullName evidence="2">GNAT family N-acetyltransferase</fullName>
    </submittedName>
</protein>
<gene>
    <name evidence="2" type="ORF">H9648_03200</name>
</gene>
<accession>A0ABR8SHS5</accession>
<dbReference type="Pfam" id="PF13302">
    <property type="entry name" value="Acetyltransf_3"/>
    <property type="match status" value="1"/>
</dbReference>
<proteinExistence type="predicted"/>
<dbReference type="InterPro" id="IPR016181">
    <property type="entry name" value="Acyl_CoA_acyltransferase"/>
</dbReference>
<dbReference type="RefSeq" id="WP_191752396.1">
    <property type="nucleotide sequence ID" value="NZ_JACSQM010000001.1"/>
</dbReference>
<comment type="caution">
    <text evidence="2">The sequence shown here is derived from an EMBL/GenBank/DDBJ whole genome shotgun (WGS) entry which is preliminary data.</text>
</comment>
<evidence type="ECO:0000259" key="1">
    <source>
        <dbReference type="PROSITE" id="PS51186"/>
    </source>
</evidence>
<dbReference type="PROSITE" id="PS51186">
    <property type="entry name" value="GNAT"/>
    <property type="match status" value="1"/>
</dbReference>
<dbReference type="SUPFAM" id="SSF55729">
    <property type="entry name" value="Acyl-CoA N-acyltransferases (Nat)"/>
    <property type="match status" value="1"/>
</dbReference>
<sequence length="216" mass="25243">MKGNFVKLRPLEEEDYALFSQWVVPSKTSALARGSQDFATTEEVKQDIKHGNTRYAMVLTHEDKKIGFVSWQPQKYEGSYLLGGVIGDPDLWDSGYGAEASILIMDYLFHFKNAHKVQFINGLHNLRSVRFLLKNKVVIEGILRDYFFLDGEYHDAIVSSILRDEYYQDEQNMPEDSIPREEKQKIREELYEYMNGYWLKNTFPDLVTKGELHEVE</sequence>
<reference evidence="2 3" key="1">
    <citation type="submission" date="2020-08" db="EMBL/GenBank/DDBJ databases">
        <title>A Genomic Blueprint of the Chicken Gut Microbiome.</title>
        <authorList>
            <person name="Gilroy R."/>
            <person name="Ravi A."/>
            <person name="Getino M."/>
            <person name="Pursley I."/>
            <person name="Horton D.L."/>
            <person name="Alikhan N.-F."/>
            <person name="Baker D."/>
            <person name="Gharbi K."/>
            <person name="Hall N."/>
            <person name="Watson M."/>
            <person name="Adriaenssens E.M."/>
            <person name="Foster-Nyarko E."/>
            <person name="Jarju S."/>
            <person name="Secka A."/>
            <person name="Antonio M."/>
            <person name="Oren A."/>
            <person name="Chaudhuri R."/>
            <person name="La Ragione R.M."/>
            <person name="Hildebrand F."/>
            <person name="Pallen M.J."/>
        </authorList>
    </citation>
    <scope>NUCLEOTIDE SEQUENCE [LARGE SCALE GENOMIC DNA]</scope>
    <source>
        <strain evidence="2 3">Sa2CUA10</strain>
    </source>
</reference>
<evidence type="ECO:0000313" key="3">
    <source>
        <dbReference type="Proteomes" id="UP000603641"/>
    </source>
</evidence>
<dbReference type="Gene3D" id="3.40.630.30">
    <property type="match status" value="1"/>
</dbReference>
<keyword evidence="3" id="KW-1185">Reference proteome</keyword>